<protein>
    <submittedName>
        <fullName evidence="2">Uncharacterized protein</fullName>
    </submittedName>
</protein>
<sequence length="97" mass="11045">MCQGPHMRVEDGHSPGHAAILAHNAQPRRNPGYNMQANFAAPPGQQQRQTSDRGQQNRQIQLWSVEYYAHESRRIGPRAVDNEIIHKCLRHKLDSLA</sequence>
<evidence type="ECO:0000256" key="1">
    <source>
        <dbReference type="SAM" id="MobiDB-lite"/>
    </source>
</evidence>
<evidence type="ECO:0000313" key="2">
    <source>
        <dbReference type="EMBL" id="EAT77934.1"/>
    </source>
</evidence>
<dbReference type="Proteomes" id="UP000001055">
    <property type="component" value="Unassembled WGS sequence"/>
</dbReference>
<name>Q0U0N3_PHANO</name>
<dbReference type="GeneID" id="5981850"/>
<dbReference type="KEGG" id="pno:SNOG_14742"/>
<dbReference type="RefSeq" id="XP_001804924.1">
    <property type="nucleotide sequence ID" value="XM_001804872.1"/>
</dbReference>
<organism evidence="2 3">
    <name type="scientific">Phaeosphaeria nodorum (strain SN15 / ATCC MYA-4574 / FGSC 10173)</name>
    <name type="common">Glume blotch fungus</name>
    <name type="synonym">Parastagonospora nodorum</name>
    <dbReference type="NCBI Taxonomy" id="321614"/>
    <lineage>
        <taxon>Eukaryota</taxon>
        <taxon>Fungi</taxon>
        <taxon>Dikarya</taxon>
        <taxon>Ascomycota</taxon>
        <taxon>Pezizomycotina</taxon>
        <taxon>Dothideomycetes</taxon>
        <taxon>Pleosporomycetidae</taxon>
        <taxon>Pleosporales</taxon>
        <taxon>Pleosporineae</taxon>
        <taxon>Phaeosphaeriaceae</taxon>
        <taxon>Parastagonospora</taxon>
    </lineage>
</organism>
<proteinExistence type="predicted"/>
<gene>
    <name evidence="2" type="ORF">SNOG_14742</name>
</gene>
<accession>Q0U0N3</accession>
<reference evidence="3" key="1">
    <citation type="journal article" date="2007" name="Plant Cell">
        <title>Dothideomycete-plant interactions illuminated by genome sequencing and EST analysis of the wheat pathogen Stagonospora nodorum.</title>
        <authorList>
            <person name="Hane J.K."/>
            <person name="Lowe R.G."/>
            <person name="Solomon P.S."/>
            <person name="Tan K.C."/>
            <person name="Schoch C.L."/>
            <person name="Spatafora J.W."/>
            <person name="Crous P.W."/>
            <person name="Kodira C."/>
            <person name="Birren B.W."/>
            <person name="Galagan J.E."/>
            <person name="Torriani S.F."/>
            <person name="McDonald B.A."/>
            <person name="Oliver R.P."/>
        </authorList>
    </citation>
    <scope>NUCLEOTIDE SEQUENCE [LARGE SCALE GENOMIC DNA]</scope>
    <source>
        <strain evidence="3">SN15 / ATCC MYA-4574 / FGSC 10173</strain>
    </source>
</reference>
<evidence type="ECO:0000313" key="3">
    <source>
        <dbReference type="Proteomes" id="UP000001055"/>
    </source>
</evidence>
<feature type="compositionally biased region" description="Low complexity" evidence="1">
    <location>
        <begin position="44"/>
        <end position="56"/>
    </location>
</feature>
<feature type="region of interest" description="Disordered" evidence="1">
    <location>
        <begin position="1"/>
        <end position="57"/>
    </location>
</feature>
<dbReference type="AlphaFoldDB" id="Q0U0N3"/>
<dbReference type="EMBL" id="CH445357">
    <property type="protein sequence ID" value="EAT77934.1"/>
    <property type="molecule type" value="Genomic_DNA"/>
</dbReference>
<dbReference type="InParanoid" id="Q0U0N3"/>